<evidence type="ECO:0000313" key="1">
    <source>
        <dbReference type="EMBL" id="MED6246590.1"/>
    </source>
</evidence>
<name>A0ABU7B913_9TELE</name>
<proteinExistence type="predicted"/>
<gene>
    <name evidence="1" type="ORF">ATANTOWER_020261</name>
</gene>
<accession>A0ABU7B913</accession>
<evidence type="ECO:0000313" key="2">
    <source>
        <dbReference type="Proteomes" id="UP001345963"/>
    </source>
</evidence>
<sequence length="230" mass="26235">MEGEIDGEKSDDGWCRGPWIPLSDQVTVLAEFMEKREKKSNKEVQKTIEKIKEVIVAGEGGIDNKEPLGRWLNREYKRHLKDKDSWLIKADEKGRLGGIKCKVEAKDAGNRETEWGRLLVWWQGLIHCSKDRTQMKQSEKTAVPPPSVPPPYSLTHGIYPMIDVQNGEIYIIGDTESGQLRAHYNPFVPEPSKVYTPQVGGPACYEPFSDRIEIKRALHRTFSRSTLHHA</sequence>
<reference evidence="1 2" key="1">
    <citation type="submission" date="2021-07" db="EMBL/GenBank/DDBJ databases">
        <authorList>
            <person name="Palmer J.M."/>
        </authorList>
    </citation>
    <scope>NUCLEOTIDE SEQUENCE [LARGE SCALE GENOMIC DNA]</scope>
    <source>
        <strain evidence="1 2">AT_MEX2019</strain>
        <tissue evidence="1">Muscle</tissue>
    </source>
</reference>
<dbReference type="EMBL" id="JAHUTI010043624">
    <property type="protein sequence ID" value="MED6246590.1"/>
    <property type="molecule type" value="Genomic_DNA"/>
</dbReference>
<protein>
    <submittedName>
        <fullName evidence="1">Uncharacterized protein</fullName>
    </submittedName>
</protein>
<keyword evidence="2" id="KW-1185">Reference proteome</keyword>
<comment type="caution">
    <text evidence="1">The sequence shown here is derived from an EMBL/GenBank/DDBJ whole genome shotgun (WGS) entry which is preliminary data.</text>
</comment>
<dbReference type="Proteomes" id="UP001345963">
    <property type="component" value="Unassembled WGS sequence"/>
</dbReference>
<organism evidence="1 2">
    <name type="scientific">Ataeniobius toweri</name>
    <dbReference type="NCBI Taxonomy" id="208326"/>
    <lineage>
        <taxon>Eukaryota</taxon>
        <taxon>Metazoa</taxon>
        <taxon>Chordata</taxon>
        <taxon>Craniata</taxon>
        <taxon>Vertebrata</taxon>
        <taxon>Euteleostomi</taxon>
        <taxon>Actinopterygii</taxon>
        <taxon>Neopterygii</taxon>
        <taxon>Teleostei</taxon>
        <taxon>Neoteleostei</taxon>
        <taxon>Acanthomorphata</taxon>
        <taxon>Ovalentaria</taxon>
        <taxon>Atherinomorphae</taxon>
        <taxon>Cyprinodontiformes</taxon>
        <taxon>Goodeidae</taxon>
        <taxon>Ataeniobius</taxon>
    </lineage>
</organism>